<dbReference type="PROSITE" id="PS50943">
    <property type="entry name" value="HTH_CROC1"/>
    <property type="match status" value="1"/>
</dbReference>
<dbReference type="PANTHER" id="PTHR33571:SF12">
    <property type="entry name" value="BSL3053 PROTEIN"/>
    <property type="match status" value="1"/>
</dbReference>
<comment type="caution">
    <text evidence="11">The sequence shown here is derived from an EMBL/GenBank/DDBJ whole genome shotgun (WGS) entry which is preliminary data.</text>
</comment>
<organism evidence="11 12">
    <name type="scientific">Williamsia serinedens</name>
    <dbReference type="NCBI Taxonomy" id="391736"/>
    <lineage>
        <taxon>Bacteria</taxon>
        <taxon>Bacillati</taxon>
        <taxon>Actinomycetota</taxon>
        <taxon>Actinomycetes</taxon>
        <taxon>Mycobacteriales</taxon>
        <taxon>Nocardiaceae</taxon>
        <taxon>Williamsia</taxon>
    </lineage>
</organism>
<keyword evidence="4" id="KW-0548">Nucleotidyltransferase</keyword>
<proteinExistence type="inferred from homology"/>
<keyword evidence="6" id="KW-0547">Nucleotide-binding</keyword>
<name>A0ABT1H1F4_9NOCA</name>
<dbReference type="Gene3D" id="1.10.260.40">
    <property type="entry name" value="lambda repressor-like DNA-binding domains"/>
    <property type="match status" value="1"/>
</dbReference>
<protein>
    <recommendedName>
        <fullName evidence="10">HTH cro/C1-type domain-containing protein</fullName>
    </recommendedName>
</protein>
<evidence type="ECO:0000256" key="7">
    <source>
        <dbReference type="ARBA" id="ARBA00022840"/>
    </source>
</evidence>
<dbReference type="SMART" id="SM00530">
    <property type="entry name" value="HTH_XRE"/>
    <property type="match status" value="1"/>
</dbReference>
<gene>
    <name evidence="11" type="ORF">LX12_001996</name>
</gene>
<keyword evidence="2" id="KW-1277">Toxin-antitoxin system</keyword>
<keyword evidence="8" id="KW-0460">Magnesium</keyword>
<dbReference type="Gene3D" id="3.30.460.10">
    <property type="entry name" value="Beta Polymerase, domain 2"/>
    <property type="match status" value="1"/>
</dbReference>
<dbReference type="InterPro" id="IPR010982">
    <property type="entry name" value="Lambda_DNA-bd_dom_sf"/>
</dbReference>
<evidence type="ECO:0000256" key="1">
    <source>
        <dbReference type="ARBA" id="ARBA00001946"/>
    </source>
</evidence>
<dbReference type="InterPro" id="IPR002934">
    <property type="entry name" value="Polymerase_NTP_transf_dom"/>
</dbReference>
<dbReference type="InterPro" id="IPR052038">
    <property type="entry name" value="Type-VII_TA_antitoxin"/>
</dbReference>
<keyword evidence="7" id="KW-0067">ATP-binding</keyword>
<dbReference type="Pfam" id="PF01909">
    <property type="entry name" value="NTP_transf_2"/>
    <property type="match status" value="1"/>
</dbReference>
<evidence type="ECO:0000256" key="8">
    <source>
        <dbReference type="ARBA" id="ARBA00022842"/>
    </source>
</evidence>
<dbReference type="RefSeq" id="WP_253654371.1">
    <property type="nucleotide sequence ID" value="NZ_BAAAOE010000003.1"/>
</dbReference>
<keyword evidence="12" id="KW-1185">Reference proteome</keyword>
<evidence type="ECO:0000256" key="9">
    <source>
        <dbReference type="ARBA" id="ARBA00038276"/>
    </source>
</evidence>
<dbReference type="EMBL" id="JAMTCG010000003">
    <property type="protein sequence ID" value="MCP2160809.1"/>
    <property type="molecule type" value="Genomic_DNA"/>
</dbReference>
<dbReference type="InterPro" id="IPR001387">
    <property type="entry name" value="Cro/C1-type_HTH"/>
</dbReference>
<reference evidence="11 12" key="1">
    <citation type="submission" date="2022-06" db="EMBL/GenBank/DDBJ databases">
        <title>Genomic Encyclopedia of Archaeal and Bacterial Type Strains, Phase II (KMG-II): from individual species to whole genera.</title>
        <authorList>
            <person name="Goeker M."/>
        </authorList>
    </citation>
    <scope>NUCLEOTIDE SEQUENCE [LARGE SCALE GENOMIC DNA]</scope>
    <source>
        <strain evidence="11 12">DSM 45037</strain>
    </source>
</reference>
<comment type="similarity">
    <text evidence="9">Belongs to the MntA antitoxin family.</text>
</comment>
<dbReference type="CDD" id="cd00093">
    <property type="entry name" value="HTH_XRE"/>
    <property type="match status" value="1"/>
</dbReference>
<accession>A0ABT1H1F4</accession>
<keyword evidence="5" id="KW-0479">Metal-binding</keyword>
<evidence type="ECO:0000313" key="12">
    <source>
        <dbReference type="Proteomes" id="UP001205740"/>
    </source>
</evidence>
<dbReference type="SUPFAM" id="SSF47413">
    <property type="entry name" value="lambda repressor-like DNA-binding domains"/>
    <property type="match status" value="1"/>
</dbReference>
<dbReference type="CDD" id="cd05403">
    <property type="entry name" value="NT_KNTase_like"/>
    <property type="match status" value="1"/>
</dbReference>
<evidence type="ECO:0000313" key="11">
    <source>
        <dbReference type="EMBL" id="MCP2160809.1"/>
    </source>
</evidence>
<evidence type="ECO:0000256" key="4">
    <source>
        <dbReference type="ARBA" id="ARBA00022695"/>
    </source>
</evidence>
<evidence type="ECO:0000256" key="5">
    <source>
        <dbReference type="ARBA" id="ARBA00022723"/>
    </source>
</evidence>
<evidence type="ECO:0000256" key="6">
    <source>
        <dbReference type="ARBA" id="ARBA00022741"/>
    </source>
</evidence>
<dbReference type="Proteomes" id="UP001205740">
    <property type="component" value="Unassembled WGS sequence"/>
</dbReference>
<dbReference type="SUPFAM" id="SSF81301">
    <property type="entry name" value="Nucleotidyltransferase"/>
    <property type="match status" value="1"/>
</dbReference>
<dbReference type="Pfam" id="PF01381">
    <property type="entry name" value="HTH_3"/>
    <property type="match status" value="1"/>
</dbReference>
<keyword evidence="3" id="KW-0808">Transferase</keyword>
<comment type="cofactor">
    <cofactor evidence="1">
        <name>Mg(2+)</name>
        <dbReference type="ChEBI" id="CHEBI:18420"/>
    </cofactor>
</comment>
<dbReference type="PANTHER" id="PTHR33571">
    <property type="entry name" value="SSL8005 PROTEIN"/>
    <property type="match status" value="1"/>
</dbReference>
<feature type="domain" description="HTH cro/C1-type" evidence="10">
    <location>
        <begin position="3"/>
        <end position="57"/>
    </location>
</feature>
<sequence length="147" mass="16115">MDVRAERLAAGLSQSQLAHAANVSQPNLSAYENGRRVPSPEVLSRIAAALAGRPSARVERHRDDIRATVERFHGRRPRIVGSVARGEDRPGSDVDILVDFTDEATLLDEVGMRLALTDLLRVKVDVIASDSLRGEIRERLLTEAVDV</sequence>
<evidence type="ECO:0000256" key="2">
    <source>
        <dbReference type="ARBA" id="ARBA00022649"/>
    </source>
</evidence>
<evidence type="ECO:0000259" key="10">
    <source>
        <dbReference type="PROSITE" id="PS50943"/>
    </source>
</evidence>
<dbReference type="InterPro" id="IPR043519">
    <property type="entry name" value="NT_sf"/>
</dbReference>
<evidence type="ECO:0000256" key="3">
    <source>
        <dbReference type="ARBA" id="ARBA00022679"/>
    </source>
</evidence>